<name>A0A1G4X256_9MYCO</name>
<evidence type="ECO:0000313" key="7">
    <source>
        <dbReference type="Proteomes" id="UP000515498"/>
    </source>
</evidence>
<keyword evidence="2" id="KW-0175">Coiled coil</keyword>
<reference evidence="6" key="2">
    <citation type="submission" date="2016-10" db="EMBL/GenBank/DDBJ databases">
        <authorList>
            <person name="Varghese N."/>
            <person name="Submissions S."/>
        </authorList>
    </citation>
    <scope>NUCLEOTIDE SEQUENCE [LARGE SCALE GENOMIC DNA]</scope>
    <source>
        <strain evidence="6">UNC267MFSha1.1M11</strain>
    </source>
</reference>
<dbReference type="EMBL" id="FMUB01000022">
    <property type="protein sequence ID" value="SCX34257.1"/>
    <property type="molecule type" value="Genomic_DNA"/>
</dbReference>
<reference evidence="4 7" key="4">
    <citation type="submission" date="2020-07" db="EMBL/GenBank/DDBJ databases">
        <title>Draft genome sequence of four isobutane-metabolizing strains capable of cometabolically degrading diverse ether contaminants.</title>
        <authorList>
            <person name="Chen W."/>
            <person name="Faulkner N."/>
            <person name="Smith C."/>
            <person name="Hyman M."/>
        </authorList>
    </citation>
    <scope>NUCLEOTIDE SEQUENCE [LARGE SCALE GENOMIC DNA]</scope>
    <source>
        <strain evidence="4 7">2A</strain>
    </source>
</reference>
<evidence type="ECO:0000313" key="8">
    <source>
        <dbReference type="Proteomes" id="UP000547444"/>
    </source>
</evidence>
<evidence type="ECO:0000313" key="4">
    <source>
        <dbReference type="EMBL" id="QNJ93241.1"/>
    </source>
</evidence>
<sequence length="96" mass="10017">MSQQTWNFAAIMAGAADIHGSVGTTQSLLEEGEASLGRLAATWDGAAREAYQALQVRWNSTAAELNNALQNLAQTVDEAAQTMAQTEAGVTGMFAG</sequence>
<dbReference type="Gene3D" id="1.10.287.1060">
    <property type="entry name" value="ESAT-6-like"/>
    <property type="match status" value="1"/>
</dbReference>
<dbReference type="RefSeq" id="WP_090364751.1">
    <property type="nucleotide sequence ID" value="NZ_CP059894.1"/>
</dbReference>
<dbReference type="STRING" id="1502745.SAMN02799620_06279"/>
<dbReference type="InterPro" id="IPR010310">
    <property type="entry name" value="T7SS_ESAT-6-like"/>
</dbReference>
<dbReference type="SUPFAM" id="SSF140453">
    <property type="entry name" value="EsxAB dimer-like"/>
    <property type="match status" value="1"/>
</dbReference>
<evidence type="ECO:0000256" key="2">
    <source>
        <dbReference type="SAM" id="Coils"/>
    </source>
</evidence>
<dbReference type="KEGG" id="mflu:HZU40_02345"/>
<dbReference type="Proteomes" id="UP000199707">
    <property type="component" value="Unassembled WGS sequence"/>
</dbReference>
<reference evidence="3 8" key="3">
    <citation type="submission" date="2020-03" db="EMBL/GenBank/DDBJ databases">
        <title>Sequencing the genomes of 1000 actinobacteria strains.</title>
        <authorList>
            <person name="Klenk H.-P."/>
        </authorList>
    </citation>
    <scope>NUCLEOTIDE SEQUENCE [LARGE SCALE GENOMIC DNA]</scope>
    <source>
        <strain evidence="3 8">DSM 44556</strain>
    </source>
</reference>
<dbReference type="InterPro" id="IPR036689">
    <property type="entry name" value="ESAT-6-like_sf"/>
</dbReference>
<evidence type="ECO:0000313" key="3">
    <source>
        <dbReference type="EMBL" id="NIH93137.1"/>
    </source>
</evidence>
<evidence type="ECO:0000313" key="6">
    <source>
        <dbReference type="Proteomes" id="UP000199707"/>
    </source>
</evidence>
<evidence type="ECO:0000313" key="5">
    <source>
        <dbReference type="EMBL" id="SCX34257.1"/>
    </source>
</evidence>
<organism evidence="5 6">
    <name type="scientific">Mycolicibacterium fluoranthenivorans</name>
    <dbReference type="NCBI Taxonomy" id="258505"/>
    <lineage>
        <taxon>Bacteria</taxon>
        <taxon>Bacillati</taxon>
        <taxon>Actinomycetota</taxon>
        <taxon>Actinomycetes</taxon>
        <taxon>Mycobacteriales</taxon>
        <taxon>Mycobacteriaceae</taxon>
        <taxon>Mycolicibacterium</taxon>
    </lineage>
</organism>
<dbReference type="EMBL" id="JAANOW010000001">
    <property type="protein sequence ID" value="NIH93137.1"/>
    <property type="molecule type" value="Genomic_DNA"/>
</dbReference>
<accession>A0A1G4X256</accession>
<dbReference type="EMBL" id="CP059894">
    <property type="protein sequence ID" value="QNJ93241.1"/>
    <property type="molecule type" value="Genomic_DNA"/>
</dbReference>
<proteinExistence type="inferred from homology"/>
<protein>
    <recommendedName>
        <fullName evidence="1">ESAT-6-like protein</fullName>
    </recommendedName>
</protein>
<reference evidence="5" key="1">
    <citation type="submission" date="2016-10" db="EMBL/GenBank/DDBJ databases">
        <authorList>
            <person name="de Groot N.N."/>
        </authorList>
    </citation>
    <scope>NUCLEOTIDE SEQUENCE [LARGE SCALE GENOMIC DNA]</scope>
    <source>
        <strain evidence="5">UNC267MFSha1.1M11</strain>
    </source>
</reference>
<dbReference type="AlphaFoldDB" id="A0A1G4X256"/>
<dbReference type="Proteomes" id="UP000547444">
    <property type="component" value="Unassembled WGS sequence"/>
</dbReference>
<feature type="coiled-coil region" evidence="2">
    <location>
        <begin position="62"/>
        <end position="89"/>
    </location>
</feature>
<dbReference type="NCBIfam" id="TIGR03930">
    <property type="entry name" value="WXG100_ESAT6"/>
    <property type="match status" value="1"/>
</dbReference>
<gene>
    <name evidence="3" type="ORF">FHU31_000093</name>
    <name evidence="4" type="ORF">HZU40_02345</name>
    <name evidence="5" type="ORF">SAMN02799620_06279</name>
</gene>
<comment type="similarity">
    <text evidence="1">Belongs to the WXG100 family.</text>
</comment>
<dbReference type="Pfam" id="PF06013">
    <property type="entry name" value="WXG100"/>
    <property type="match status" value="1"/>
</dbReference>
<keyword evidence="8" id="KW-1185">Reference proteome</keyword>
<dbReference type="Proteomes" id="UP000515498">
    <property type="component" value="Chromosome"/>
</dbReference>
<evidence type="ECO:0000256" key="1">
    <source>
        <dbReference type="RuleBase" id="RU362001"/>
    </source>
</evidence>